<dbReference type="EnsemblPlants" id="QL10p025104:mrna">
    <property type="protein sequence ID" value="QL10p025104:mrna:CDS:1"/>
    <property type="gene ID" value="QL10p025104"/>
</dbReference>
<feature type="compositionally biased region" description="Basic and acidic residues" evidence="1">
    <location>
        <begin position="1"/>
        <end position="26"/>
    </location>
</feature>
<dbReference type="PANTHER" id="PTHR35735:SF5">
    <property type="entry name" value="PROTEIN NIM1-INTERACTING 2"/>
    <property type="match status" value="1"/>
</dbReference>
<dbReference type="AlphaFoldDB" id="A0A7N2MQK2"/>
<proteinExistence type="predicted"/>
<dbReference type="Gramene" id="QL10p025104:mrna">
    <property type="protein sequence ID" value="QL10p025104:mrna:CDS:1"/>
    <property type="gene ID" value="QL10p025104"/>
</dbReference>
<dbReference type="GO" id="GO:0010112">
    <property type="term" value="P:regulation of systemic acquired resistance"/>
    <property type="evidence" value="ECO:0007669"/>
    <property type="project" value="InterPro"/>
</dbReference>
<protein>
    <submittedName>
        <fullName evidence="2">Uncharacterized protein</fullName>
    </submittedName>
</protein>
<evidence type="ECO:0000313" key="3">
    <source>
        <dbReference type="Proteomes" id="UP000594261"/>
    </source>
</evidence>
<evidence type="ECO:0000256" key="1">
    <source>
        <dbReference type="SAM" id="MobiDB-lite"/>
    </source>
</evidence>
<dbReference type="InParanoid" id="A0A7N2MQK2"/>
<name>A0A7N2MQK2_QUELO</name>
<feature type="region of interest" description="Disordered" evidence="1">
    <location>
        <begin position="91"/>
        <end position="130"/>
    </location>
</feature>
<reference evidence="2 3" key="1">
    <citation type="journal article" date="2016" name="G3 (Bethesda)">
        <title>First Draft Assembly and Annotation of the Genome of a California Endemic Oak Quercus lobata Nee (Fagaceae).</title>
        <authorList>
            <person name="Sork V.L."/>
            <person name="Fitz-Gibbon S.T."/>
            <person name="Puiu D."/>
            <person name="Crepeau M."/>
            <person name="Gugger P.F."/>
            <person name="Sherman R."/>
            <person name="Stevens K."/>
            <person name="Langley C.H."/>
            <person name="Pellegrini M."/>
            <person name="Salzberg S.L."/>
        </authorList>
    </citation>
    <scope>NUCLEOTIDE SEQUENCE [LARGE SCALE GENOMIC DNA]</scope>
    <source>
        <strain evidence="2 3">cv. SW786</strain>
    </source>
</reference>
<dbReference type="Proteomes" id="UP000594261">
    <property type="component" value="Chromosome 10"/>
</dbReference>
<dbReference type="PANTHER" id="PTHR35735">
    <property type="entry name" value="PROTEIN NIM1-INTERACTING 2"/>
    <property type="match status" value="1"/>
</dbReference>
<keyword evidence="3" id="KW-1185">Reference proteome</keyword>
<dbReference type="OMA" id="PIQSGWR"/>
<reference evidence="2" key="2">
    <citation type="submission" date="2021-01" db="UniProtKB">
        <authorList>
            <consortium name="EnsemblPlants"/>
        </authorList>
    </citation>
    <scope>IDENTIFICATION</scope>
</reference>
<organism evidence="2 3">
    <name type="scientific">Quercus lobata</name>
    <name type="common">Valley oak</name>
    <dbReference type="NCBI Taxonomy" id="97700"/>
    <lineage>
        <taxon>Eukaryota</taxon>
        <taxon>Viridiplantae</taxon>
        <taxon>Streptophyta</taxon>
        <taxon>Embryophyta</taxon>
        <taxon>Tracheophyta</taxon>
        <taxon>Spermatophyta</taxon>
        <taxon>Magnoliopsida</taxon>
        <taxon>eudicotyledons</taxon>
        <taxon>Gunneridae</taxon>
        <taxon>Pentapetalae</taxon>
        <taxon>rosids</taxon>
        <taxon>fabids</taxon>
        <taxon>Fagales</taxon>
        <taxon>Fagaceae</taxon>
        <taxon>Quercus</taxon>
    </lineage>
</organism>
<feature type="region of interest" description="Disordered" evidence="1">
    <location>
        <begin position="1"/>
        <end position="32"/>
    </location>
</feature>
<sequence>MEVEKRKRDGDKEEGEERKKVMRDQDVEVPSEEEVDEFFAILRRMKVAVKYFESNGEGWRAALENEEAVEVEEVVDEDNDQDHKLELMKLKKKKNSNNNNNNNRLVGEEETGGLDLNAAAPEEAESNIGS</sequence>
<dbReference type="EMBL" id="LRBV02000010">
    <property type="status" value="NOT_ANNOTATED_CDS"/>
    <property type="molecule type" value="Genomic_DNA"/>
</dbReference>
<evidence type="ECO:0000313" key="2">
    <source>
        <dbReference type="EnsemblPlants" id="QL10p025104:mrna:CDS:1"/>
    </source>
</evidence>
<accession>A0A7N2MQK2</accession>
<dbReference type="InterPro" id="IPR034577">
    <property type="entry name" value="NIMIN-2"/>
</dbReference>